<feature type="region of interest" description="Disordered" evidence="1">
    <location>
        <begin position="131"/>
        <end position="242"/>
    </location>
</feature>
<keyword evidence="5" id="KW-1185">Reference proteome</keyword>
<dbReference type="PANTHER" id="PTHR22093:SF0">
    <property type="entry name" value="LEUKOCYTE RECEPTOR CLUSTER MEMBER 1"/>
    <property type="match status" value="1"/>
</dbReference>
<dbReference type="OrthoDB" id="2159131at2759"/>
<feature type="domain" description="CBF1-interacting co-repressor CIR N-terminal" evidence="3">
    <location>
        <begin position="89"/>
        <end position="125"/>
    </location>
</feature>
<feature type="compositionally biased region" description="Basic residues" evidence="1">
    <location>
        <begin position="378"/>
        <end position="390"/>
    </location>
</feature>
<keyword evidence="2" id="KW-0732">Signal</keyword>
<evidence type="ECO:0000259" key="3">
    <source>
        <dbReference type="SMART" id="SM01083"/>
    </source>
</evidence>
<name>A0A2J6QIZ6_9HELO</name>
<evidence type="ECO:0000256" key="1">
    <source>
        <dbReference type="SAM" id="MobiDB-lite"/>
    </source>
</evidence>
<organism evidence="4 5">
    <name type="scientific">Hyaloscypha hepaticicola</name>
    <dbReference type="NCBI Taxonomy" id="2082293"/>
    <lineage>
        <taxon>Eukaryota</taxon>
        <taxon>Fungi</taxon>
        <taxon>Dikarya</taxon>
        <taxon>Ascomycota</taxon>
        <taxon>Pezizomycotina</taxon>
        <taxon>Leotiomycetes</taxon>
        <taxon>Helotiales</taxon>
        <taxon>Hyaloscyphaceae</taxon>
        <taxon>Hyaloscypha</taxon>
    </lineage>
</organism>
<gene>
    <name evidence="4" type="ORF">NA56DRAFT_618143</name>
</gene>
<evidence type="ECO:0000313" key="4">
    <source>
        <dbReference type="EMBL" id="PMD26239.1"/>
    </source>
</evidence>
<feature type="signal peptide" evidence="2">
    <location>
        <begin position="1"/>
        <end position="23"/>
    </location>
</feature>
<proteinExistence type="predicted"/>
<feature type="region of interest" description="Disordered" evidence="1">
    <location>
        <begin position="283"/>
        <end position="409"/>
    </location>
</feature>
<evidence type="ECO:0000313" key="5">
    <source>
        <dbReference type="Proteomes" id="UP000235672"/>
    </source>
</evidence>
<feature type="compositionally biased region" description="Basic and acidic residues" evidence="1">
    <location>
        <begin position="197"/>
        <end position="210"/>
    </location>
</feature>
<reference evidence="4 5" key="1">
    <citation type="submission" date="2016-05" db="EMBL/GenBank/DDBJ databases">
        <title>A degradative enzymes factory behind the ericoid mycorrhizal symbiosis.</title>
        <authorList>
            <consortium name="DOE Joint Genome Institute"/>
            <person name="Martino E."/>
            <person name="Morin E."/>
            <person name="Grelet G."/>
            <person name="Kuo A."/>
            <person name="Kohler A."/>
            <person name="Daghino S."/>
            <person name="Barry K."/>
            <person name="Choi C."/>
            <person name="Cichocki N."/>
            <person name="Clum A."/>
            <person name="Copeland A."/>
            <person name="Hainaut M."/>
            <person name="Haridas S."/>
            <person name="Labutti K."/>
            <person name="Lindquist E."/>
            <person name="Lipzen A."/>
            <person name="Khouja H.-R."/>
            <person name="Murat C."/>
            <person name="Ohm R."/>
            <person name="Olson A."/>
            <person name="Spatafora J."/>
            <person name="Veneault-Fourrey C."/>
            <person name="Henrissat B."/>
            <person name="Grigoriev I."/>
            <person name="Martin F."/>
            <person name="Perotto S."/>
        </authorList>
    </citation>
    <scope>NUCLEOTIDE SEQUENCE [LARGE SCALE GENOMIC DNA]</scope>
    <source>
        <strain evidence="4 5">UAMH 7357</strain>
    </source>
</reference>
<feature type="compositionally biased region" description="Basic and acidic residues" evidence="1">
    <location>
        <begin position="283"/>
        <end position="302"/>
    </location>
</feature>
<dbReference type="PANTHER" id="PTHR22093">
    <property type="entry name" value="LEUKOCYTE RECEPTOR CLUSTER LRC MEMBER 1"/>
    <property type="match status" value="1"/>
</dbReference>
<dbReference type="STRING" id="1745343.A0A2J6QIZ6"/>
<dbReference type="EMBL" id="KZ613468">
    <property type="protein sequence ID" value="PMD26239.1"/>
    <property type="molecule type" value="Genomic_DNA"/>
</dbReference>
<feature type="chain" id="PRO_5014329616" description="CBF1-interacting co-repressor CIR N-terminal domain-containing protein" evidence="2">
    <location>
        <begin position="24"/>
        <end position="409"/>
    </location>
</feature>
<dbReference type="InterPro" id="IPR019339">
    <property type="entry name" value="CIR_N_dom"/>
</dbReference>
<dbReference type="Pfam" id="PF10197">
    <property type="entry name" value="Cir_N"/>
    <property type="match status" value="1"/>
</dbReference>
<feature type="compositionally biased region" description="Basic and acidic residues" evidence="1">
    <location>
        <begin position="176"/>
        <end position="185"/>
    </location>
</feature>
<accession>A0A2J6QIZ6</accession>
<feature type="compositionally biased region" description="Basic and acidic residues" evidence="1">
    <location>
        <begin position="223"/>
        <end position="242"/>
    </location>
</feature>
<feature type="compositionally biased region" description="Basic and acidic residues" evidence="1">
    <location>
        <begin position="364"/>
        <end position="377"/>
    </location>
</feature>
<feature type="compositionally biased region" description="Basic residues" evidence="1">
    <location>
        <begin position="397"/>
        <end position="409"/>
    </location>
</feature>
<dbReference type="InterPro" id="IPR039875">
    <property type="entry name" value="LENG1-like"/>
</dbReference>
<sequence length="409" mass="47645">MKLPRWAFPVVLRFLSLAGLTSAAGTDKAGQALSFGLGFALSATGFPATDTKSQPRLDDLSLDLDFFVQVADHQYKVPIMPLHLLGKKSWNVYNADNIAKVKRDEAAAKALEEAEEQRMQELDAERRIQILRGEIPTPLPIEDTPNSTHESRENRSYASGRERKRRKKAGENDTDFELRVAREDQASAANTETQLVLRKENNAPLTDHKGHISLFPTTSSKQPVEKNPEAEKEAAKKKREYEDQYTMRFSNAAGFKQGLENPWYSKPTGGEVVAEQEEVVRKDVWGNEDPRRKEREAKRIVDNDPLAFMKKGAAQVRQVERERKLWREEKERELRELEETEKRKKRKRRHEDDEDDLENFTLDAPEKNSSRRHDREREHKHRHRHSNRRSSHGEERRHRHKHKHDNHRD</sequence>
<dbReference type="Proteomes" id="UP000235672">
    <property type="component" value="Unassembled WGS sequence"/>
</dbReference>
<evidence type="ECO:0000256" key="2">
    <source>
        <dbReference type="SAM" id="SignalP"/>
    </source>
</evidence>
<dbReference type="SMART" id="SM01083">
    <property type="entry name" value="Cir_N"/>
    <property type="match status" value="1"/>
</dbReference>
<feature type="compositionally biased region" description="Basic and acidic residues" evidence="1">
    <location>
        <begin position="318"/>
        <end position="342"/>
    </location>
</feature>
<protein>
    <recommendedName>
        <fullName evidence="3">CBF1-interacting co-repressor CIR N-terminal domain-containing protein</fullName>
    </recommendedName>
</protein>
<dbReference type="AlphaFoldDB" id="A0A2J6QIZ6"/>